<dbReference type="Pfam" id="PF14280">
    <property type="entry name" value="DUF4365"/>
    <property type="match status" value="1"/>
</dbReference>
<name>B9M4B8_GEODF</name>
<dbReference type="AlphaFoldDB" id="B9M4B8"/>
<reference evidence="2 3" key="1">
    <citation type="submission" date="2009-01" db="EMBL/GenBank/DDBJ databases">
        <title>Complete sequence of Geobacter sp. FRC-32.</title>
        <authorList>
            <consortium name="US DOE Joint Genome Institute"/>
            <person name="Lucas S."/>
            <person name="Copeland A."/>
            <person name="Lapidus A."/>
            <person name="Glavina del Rio T."/>
            <person name="Dalin E."/>
            <person name="Tice H."/>
            <person name="Bruce D."/>
            <person name="Goodwin L."/>
            <person name="Pitluck S."/>
            <person name="Saunders E."/>
            <person name="Brettin T."/>
            <person name="Detter J.C."/>
            <person name="Han C."/>
            <person name="Larimer F."/>
            <person name="Land M."/>
            <person name="Hauser L."/>
            <person name="Kyrpides N."/>
            <person name="Ovchinnikova G."/>
            <person name="Kostka J."/>
            <person name="Richardson P."/>
        </authorList>
    </citation>
    <scope>NUCLEOTIDE SEQUENCE [LARGE SCALE GENOMIC DNA]</scope>
    <source>
        <strain evidence="3">DSM 22248 / JCM 15807 / FRC-32</strain>
    </source>
</reference>
<dbReference type="RefSeq" id="WP_012648301.1">
    <property type="nucleotide sequence ID" value="NC_011979.1"/>
</dbReference>
<keyword evidence="3" id="KW-1185">Reference proteome</keyword>
<dbReference type="KEGG" id="geo:Geob_3230"/>
<dbReference type="EMBL" id="CP001390">
    <property type="protein sequence ID" value="ACM21573.1"/>
    <property type="molecule type" value="Genomic_DNA"/>
</dbReference>
<evidence type="ECO:0000313" key="2">
    <source>
        <dbReference type="EMBL" id="ACM21573.1"/>
    </source>
</evidence>
<feature type="domain" description="DUF4365" evidence="1">
    <location>
        <begin position="13"/>
        <end position="150"/>
    </location>
</feature>
<gene>
    <name evidence="2" type="ordered locus">Geob_3230</name>
</gene>
<dbReference type="OrthoDB" id="6668867at2"/>
<organism evidence="2 3">
    <name type="scientific">Geotalea daltonii (strain DSM 22248 / JCM 15807 / FRC-32)</name>
    <name type="common">Geobacter daltonii</name>
    <dbReference type="NCBI Taxonomy" id="316067"/>
    <lineage>
        <taxon>Bacteria</taxon>
        <taxon>Pseudomonadati</taxon>
        <taxon>Thermodesulfobacteriota</taxon>
        <taxon>Desulfuromonadia</taxon>
        <taxon>Geobacterales</taxon>
        <taxon>Geobacteraceae</taxon>
        <taxon>Geotalea</taxon>
    </lineage>
</organism>
<dbReference type="Proteomes" id="UP000007721">
    <property type="component" value="Chromosome"/>
</dbReference>
<dbReference type="InterPro" id="IPR025375">
    <property type="entry name" value="DUF4365"/>
</dbReference>
<accession>B9M4B8</accession>
<dbReference type="HOGENOM" id="CLU_833565_0_0_7"/>
<dbReference type="STRING" id="316067.Geob_3230"/>
<proteinExistence type="predicted"/>
<evidence type="ECO:0000259" key="1">
    <source>
        <dbReference type="Pfam" id="PF14280"/>
    </source>
</evidence>
<evidence type="ECO:0000313" key="3">
    <source>
        <dbReference type="Proteomes" id="UP000007721"/>
    </source>
</evidence>
<sequence>MKLPSRIKQHKAESDSYAILLYKLKNVGIFRNLTENDYGIDFEIEVLKGDQLTGRYVKVQVKSSEDLKIRKKDKVPTVGGIKDTTLNYWAELSLRVNVLAYAVDLKNENIYITKPMFWQATKLIDGSKRSKSIEFLPVDQYHSEVAGALTYAFALAPTASDIIHNHKVALKHLMEFIEFYVGTFHYDIHLPTDEPDVFRSFLDVCRILMWDMRYDKSAELSEEEQKCLLRYEYWAKQGNLIYDEIPHYVLQKPMKFLMPLFIKSVKRYNTRVLDARYYWLYNDCNYLRLVYECVMPEDLDSHEGIMRWGYDLRINGIKKPADFYMFLAETKKC</sequence>
<protein>
    <recommendedName>
        <fullName evidence="1">DUF4365 domain-containing protein</fullName>
    </recommendedName>
</protein>